<evidence type="ECO:0000256" key="11">
    <source>
        <dbReference type="ARBA" id="ARBA00023033"/>
    </source>
</evidence>
<evidence type="ECO:0000256" key="15">
    <source>
        <dbReference type="SAM" id="Phobius"/>
    </source>
</evidence>
<dbReference type="CDD" id="cd20628">
    <property type="entry name" value="CYP4"/>
    <property type="match status" value="1"/>
</dbReference>
<evidence type="ECO:0000256" key="6">
    <source>
        <dbReference type="ARBA" id="ARBA00022723"/>
    </source>
</evidence>
<dbReference type="GO" id="GO:0020037">
    <property type="term" value="F:heme binding"/>
    <property type="evidence" value="ECO:0007669"/>
    <property type="project" value="InterPro"/>
</dbReference>
<name>A0A2J7QZK3_9NEOP</name>
<dbReference type="AlphaFoldDB" id="A0A2J7QZK3"/>
<keyword evidence="8" id="KW-0492">Microsome</keyword>
<evidence type="ECO:0000256" key="7">
    <source>
        <dbReference type="ARBA" id="ARBA00022824"/>
    </source>
</evidence>
<dbReference type="PROSITE" id="PS00086">
    <property type="entry name" value="CYTOCHROME_P450"/>
    <property type="match status" value="1"/>
</dbReference>
<dbReference type="InterPro" id="IPR036396">
    <property type="entry name" value="Cyt_P450_sf"/>
</dbReference>
<feature type="transmembrane region" description="Helical" evidence="15">
    <location>
        <begin position="6"/>
        <end position="22"/>
    </location>
</feature>
<keyword evidence="15" id="KW-0812">Transmembrane</keyword>
<dbReference type="PANTHER" id="PTHR24291:SF189">
    <property type="entry name" value="CYTOCHROME P450 4C3-RELATED"/>
    <property type="match status" value="1"/>
</dbReference>
<evidence type="ECO:0000256" key="13">
    <source>
        <dbReference type="PIRSR" id="PIRSR602401-1"/>
    </source>
</evidence>
<dbReference type="InterPro" id="IPR001128">
    <property type="entry name" value="Cyt_P450"/>
</dbReference>
<evidence type="ECO:0000256" key="10">
    <source>
        <dbReference type="ARBA" id="ARBA00023004"/>
    </source>
</evidence>
<protein>
    <submittedName>
        <fullName evidence="16">Cytochrome P450 4C1</fullName>
    </submittedName>
</protein>
<gene>
    <name evidence="16" type="ORF">B7P43_G03492</name>
</gene>
<dbReference type="PRINTS" id="PR00463">
    <property type="entry name" value="EP450I"/>
</dbReference>
<keyword evidence="5 13" id="KW-0349">Heme</keyword>
<keyword evidence="6 13" id="KW-0479">Metal-binding</keyword>
<dbReference type="InterPro" id="IPR002401">
    <property type="entry name" value="Cyt_P450_E_grp-I"/>
</dbReference>
<accession>A0A2J7QZK3</accession>
<dbReference type="InterPro" id="IPR017972">
    <property type="entry name" value="Cyt_P450_CS"/>
</dbReference>
<evidence type="ECO:0000313" key="16">
    <source>
        <dbReference type="EMBL" id="PNF34012.1"/>
    </source>
</evidence>
<keyword evidence="15" id="KW-1133">Transmembrane helix</keyword>
<dbReference type="GO" id="GO:0016705">
    <property type="term" value="F:oxidoreductase activity, acting on paired donors, with incorporation or reduction of molecular oxygen"/>
    <property type="evidence" value="ECO:0007669"/>
    <property type="project" value="InterPro"/>
</dbReference>
<dbReference type="PANTHER" id="PTHR24291">
    <property type="entry name" value="CYTOCHROME P450 FAMILY 4"/>
    <property type="match status" value="1"/>
</dbReference>
<comment type="subcellular location">
    <subcellularLocation>
        <location evidence="3">Endoplasmic reticulum membrane</location>
        <topology evidence="3">Peripheral membrane protein</topology>
    </subcellularLocation>
    <subcellularLocation>
        <location evidence="2">Microsome membrane</location>
        <topology evidence="2">Peripheral membrane protein</topology>
    </subcellularLocation>
</comment>
<evidence type="ECO:0000313" key="17">
    <source>
        <dbReference type="Proteomes" id="UP000235965"/>
    </source>
</evidence>
<comment type="similarity">
    <text evidence="4 14">Belongs to the cytochrome P450 family.</text>
</comment>
<dbReference type="GO" id="GO:0004497">
    <property type="term" value="F:monooxygenase activity"/>
    <property type="evidence" value="ECO:0007669"/>
    <property type="project" value="UniProtKB-KW"/>
</dbReference>
<keyword evidence="10 13" id="KW-0408">Iron</keyword>
<comment type="cofactor">
    <cofactor evidence="1 13">
        <name>heme</name>
        <dbReference type="ChEBI" id="CHEBI:30413"/>
    </cofactor>
</comment>
<keyword evidence="9 14" id="KW-0560">Oxidoreductase</keyword>
<feature type="binding site" description="axial binding residue" evidence="13">
    <location>
        <position position="438"/>
    </location>
    <ligand>
        <name>heme</name>
        <dbReference type="ChEBI" id="CHEBI:30413"/>
    </ligand>
    <ligandPart>
        <name>Fe</name>
        <dbReference type="ChEBI" id="CHEBI:18248"/>
    </ligandPart>
</feature>
<proteinExistence type="inferred from homology"/>
<evidence type="ECO:0000256" key="3">
    <source>
        <dbReference type="ARBA" id="ARBA00004406"/>
    </source>
</evidence>
<evidence type="ECO:0000256" key="14">
    <source>
        <dbReference type="RuleBase" id="RU000461"/>
    </source>
</evidence>
<evidence type="ECO:0000256" key="5">
    <source>
        <dbReference type="ARBA" id="ARBA00022617"/>
    </source>
</evidence>
<sequence>MLAITLNLFVAIFILIWAYFTIKTRHMARLAKKIPGPKQSPLWKKLLTSRQNSKSTDMLQNMVEISRQYDSTFCLWKGYELFVFLQDIKHIAALLSDSEEVGKSSTYKYSTPWFGTSIGVAEGENWRIRRKLIAPEFRPSTLESSVQILNSNSERLLNRLSTFLGGPEFDVYPYMNLHSIENVCETFMGAKINAQQNSGSEFVRAISASSHCMYARSQNPLLHPDLLFHMSSLGRQQARYLATVHATSKEAVEERAQQLLHDKGWRARIPILDMLIELSRNDKDYGRLDVREEIAAMLIVSYETTAVALSFACWMLSQHQDVQEKVLMEQKEIFGDSDRPATYRDIQEMKYLEMVIRETIRLYPSLPVFGRKLQRDFDVGDFVIPAGANVMFLAYQIHRNPKYFPDPEKFNPDRFLPDNVMRRSPYCYLAFSAGPRNCVGIKYGMQAIKGTLSAMIRKFKILPGSTPLSLQYKIMLGSRTGFKIRLESR</sequence>
<keyword evidence="17" id="KW-1185">Reference proteome</keyword>
<keyword evidence="7" id="KW-0256">Endoplasmic reticulum</keyword>
<evidence type="ECO:0000256" key="8">
    <source>
        <dbReference type="ARBA" id="ARBA00022848"/>
    </source>
</evidence>
<dbReference type="GO" id="GO:0005789">
    <property type="term" value="C:endoplasmic reticulum membrane"/>
    <property type="evidence" value="ECO:0007669"/>
    <property type="project" value="UniProtKB-SubCell"/>
</dbReference>
<dbReference type="Gene3D" id="1.10.630.10">
    <property type="entry name" value="Cytochrome P450"/>
    <property type="match status" value="1"/>
</dbReference>
<evidence type="ECO:0000256" key="4">
    <source>
        <dbReference type="ARBA" id="ARBA00010617"/>
    </source>
</evidence>
<dbReference type="EMBL" id="NEVH01009068">
    <property type="protein sequence ID" value="PNF34012.1"/>
    <property type="molecule type" value="Genomic_DNA"/>
</dbReference>
<keyword evidence="12 15" id="KW-0472">Membrane</keyword>
<evidence type="ECO:0000256" key="1">
    <source>
        <dbReference type="ARBA" id="ARBA00001971"/>
    </source>
</evidence>
<keyword evidence="11 14" id="KW-0503">Monooxygenase</keyword>
<reference evidence="16 17" key="1">
    <citation type="submission" date="2017-12" db="EMBL/GenBank/DDBJ databases">
        <title>Hemimetabolous genomes reveal molecular basis of termite eusociality.</title>
        <authorList>
            <person name="Harrison M.C."/>
            <person name="Jongepier E."/>
            <person name="Robertson H.M."/>
            <person name="Arning N."/>
            <person name="Bitard-Feildel T."/>
            <person name="Chao H."/>
            <person name="Childers C.P."/>
            <person name="Dinh H."/>
            <person name="Doddapaneni H."/>
            <person name="Dugan S."/>
            <person name="Gowin J."/>
            <person name="Greiner C."/>
            <person name="Han Y."/>
            <person name="Hu H."/>
            <person name="Hughes D.S.T."/>
            <person name="Huylmans A.-K."/>
            <person name="Kemena C."/>
            <person name="Kremer L.P.M."/>
            <person name="Lee S.L."/>
            <person name="Lopez-Ezquerra A."/>
            <person name="Mallet L."/>
            <person name="Monroy-Kuhn J.M."/>
            <person name="Moser A."/>
            <person name="Murali S.C."/>
            <person name="Muzny D.M."/>
            <person name="Otani S."/>
            <person name="Piulachs M.-D."/>
            <person name="Poelchau M."/>
            <person name="Qu J."/>
            <person name="Schaub F."/>
            <person name="Wada-Katsumata A."/>
            <person name="Worley K.C."/>
            <person name="Xie Q."/>
            <person name="Ylla G."/>
            <person name="Poulsen M."/>
            <person name="Gibbs R.A."/>
            <person name="Schal C."/>
            <person name="Richards S."/>
            <person name="Belles X."/>
            <person name="Korb J."/>
            <person name="Bornberg-Bauer E."/>
        </authorList>
    </citation>
    <scope>NUCLEOTIDE SEQUENCE [LARGE SCALE GENOMIC DNA]</scope>
    <source>
        <tissue evidence="16">Whole body</tissue>
    </source>
</reference>
<dbReference type="Pfam" id="PF00067">
    <property type="entry name" value="p450"/>
    <property type="match status" value="1"/>
</dbReference>
<evidence type="ECO:0000256" key="9">
    <source>
        <dbReference type="ARBA" id="ARBA00023002"/>
    </source>
</evidence>
<dbReference type="SUPFAM" id="SSF48264">
    <property type="entry name" value="Cytochrome P450"/>
    <property type="match status" value="1"/>
</dbReference>
<dbReference type="OrthoDB" id="1470350at2759"/>
<evidence type="ECO:0000256" key="12">
    <source>
        <dbReference type="ARBA" id="ARBA00023136"/>
    </source>
</evidence>
<dbReference type="InterPro" id="IPR050196">
    <property type="entry name" value="Cytochrome_P450_Monoox"/>
</dbReference>
<organism evidence="16 17">
    <name type="scientific">Cryptotermes secundus</name>
    <dbReference type="NCBI Taxonomy" id="105785"/>
    <lineage>
        <taxon>Eukaryota</taxon>
        <taxon>Metazoa</taxon>
        <taxon>Ecdysozoa</taxon>
        <taxon>Arthropoda</taxon>
        <taxon>Hexapoda</taxon>
        <taxon>Insecta</taxon>
        <taxon>Pterygota</taxon>
        <taxon>Neoptera</taxon>
        <taxon>Polyneoptera</taxon>
        <taxon>Dictyoptera</taxon>
        <taxon>Blattodea</taxon>
        <taxon>Blattoidea</taxon>
        <taxon>Termitoidae</taxon>
        <taxon>Kalotermitidae</taxon>
        <taxon>Cryptotermitinae</taxon>
        <taxon>Cryptotermes</taxon>
    </lineage>
</organism>
<evidence type="ECO:0000256" key="2">
    <source>
        <dbReference type="ARBA" id="ARBA00004174"/>
    </source>
</evidence>
<dbReference type="PRINTS" id="PR00385">
    <property type="entry name" value="P450"/>
</dbReference>
<dbReference type="GO" id="GO:0005506">
    <property type="term" value="F:iron ion binding"/>
    <property type="evidence" value="ECO:0007669"/>
    <property type="project" value="InterPro"/>
</dbReference>
<dbReference type="Proteomes" id="UP000235965">
    <property type="component" value="Unassembled WGS sequence"/>
</dbReference>
<comment type="caution">
    <text evidence="16">The sequence shown here is derived from an EMBL/GenBank/DDBJ whole genome shotgun (WGS) entry which is preliminary data.</text>
</comment>